<dbReference type="GO" id="GO:0042302">
    <property type="term" value="F:structural constituent of cuticle"/>
    <property type="evidence" value="ECO:0007669"/>
    <property type="project" value="InterPro"/>
</dbReference>
<feature type="non-terminal residue" evidence="4">
    <location>
        <position position="285"/>
    </location>
</feature>
<dbReference type="AlphaFoldDB" id="A0AAN5CZF1"/>
<accession>A0AAN5CZF1</accession>
<dbReference type="PANTHER" id="PTHR24637:SF236">
    <property type="entry name" value="NEMATODE CUTICLE COLLAGEN N-TERMINAL DOMAIN-CONTAINING PROTEIN"/>
    <property type="match status" value="1"/>
</dbReference>
<keyword evidence="5" id="KW-1185">Reference proteome</keyword>
<feature type="domain" description="Nematode cuticle collagen N-terminal" evidence="3">
    <location>
        <begin position="4"/>
        <end position="56"/>
    </location>
</feature>
<proteinExistence type="predicted"/>
<evidence type="ECO:0000256" key="2">
    <source>
        <dbReference type="SAM" id="MobiDB-lite"/>
    </source>
</evidence>
<comment type="caution">
    <text evidence="4">The sequence shown here is derived from an EMBL/GenBank/DDBJ whole genome shotgun (WGS) entry which is preliminary data.</text>
</comment>
<gene>
    <name evidence="4" type="ORF">PMAYCL1PPCAC_24171</name>
</gene>
<evidence type="ECO:0000256" key="1">
    <source>
        <dbReference type="ARBA" id="ARBA00022737"/>
    </source>
</evidence>
<keyword evidence="1" id="KW-0677">Repeat</keyword>
<evidence type="ECO:0000313" key="5">
    <source>
        <dbReference type="Proteomes" id="UP001328107"/>
    </source>
</evidence>
<reference evidence="5" key="1">
    <citation type="submission" date="2022-10" db="EMBL/GenBank/DDBJ databases">
        <title>Genome assembly of Pristionchus species.</title>
        <authorList>
            <person name="Yoshida K."/>
            <person name="Sommer R.J."/>
        </authorList>
    </citation>
    <scope>NUCLEOTIDE SEQUENCE [LARGE SCALE GENOMIC DNA]</scope>
    <source>
        <strain evidence="5">RS5460</strain>
    </source>
</reference>
<name>A0AAN5CZF1_9BILA</name>
<feature type="compositionally biased region" description="Low complexity" evidence="2">
    <location>
        <begin position="104"/>
        <end position="119"/>
    </location>
</feature>
<dbReference type="PANTHER" id="PTHR24637">
    <property type="entry name" value="COLLAGEN"/>
    <property type="match status" value="1"/>
</dbReference>
<dbReference type="PROSITE" id="PS51257">
    <property type="entry name" value="PROKAR_LIPOPROTEIN"/>
    <property type="match status" value="1"/>
</dbReference>
<evidence type="ECO:0000259" key="3">
    <source>
        <dbReference type="SMART" id="SM01088"/>
    </source>
</evidence>
<dbReference type="Pfam" id="PF01484">
    <property type="entry name" value="Col_cuticle_N"/>
    <property type="match status" value="1"/>
</dbReference>
<feature type="compositionally biased region" description="Basic and acidic residues" evidence="2">
    <location>
        <begin position="160"/>
        <end position="174"/>
    </location>
</feature>
<sequence length="285" mass="30419">MMKVAVSVGAAGGIVATLACLYATAIIMNDINDMYNDIMDGMGQFKTVADDSWVQMMVIRRGDPAENHEYVRTLFGRNKRSSGQCSCGLPQVNCPPGPPGPPGASGENGDSGEDGNNGAPGLPGVPIQEEKELPRGCIKCPPGPPGPPGQMGFEACQETRASREREANLDRMDSPDTEDLPEMSASQESLDRMACPESPELTLSLERELPDSPEDPVCLETPESPDKTERTESPAPTDLPDPRASLESRASTDSTVDLVFPETSELLETMPTTAPVPRDVVSNMD</sequence>
<dbReference type="EMBL" id="BTRK01000005">
    <property type="protein sequence ID" value="GMR53976.1"/>
    <property type="molecule type" value="Genomic_DNA"/>
</dbReference>
<evidence type="ECO:0000313" key="4">
    <source>
        <dbReference type="EMBL" id="GMR53976.1"/>
    </source>
</evidence>
<organism evidence="4 5">
    <name type="scientific">Pristionchus mayeri</name>
    <dbReference type="NCBI Taxonomy" id="1317129"/>
    <lineage>
        <taxon>Eukaryota</taxon>
        <taxon>Metazoa</taxon>
        <taxon>Ecdysozoa</taxon>
        <taxon>Nematoda</taxon>
        <taxon>Chromadorea</taxon>
        <taxon>Rhabditida</taxon>
        <taxon>Rhabditina</taxon>
        <taxon>Diplogasteromorpha</taxon>
        <taxon>Diplogasteroidea</taxon>
        <taxon>Neodiplogasteridae</taxon>
        <taxon>Pristionchus</taxon>
    </lineage>
</organism>
<feature type="region of interest" description="Disordered" evidence="2">
    <location>
        <begin position="96"/>
        <end position="257"/>
    </location>
</feature>
<dbReference type="SMART" id="SM01088">
    <property type="entry name" value="Col_cuticle_N"/>
    <property type="match status" value="1"/>
</dbReference>
<dbReference type="InterPro" id="IPR002486">
    <property type="entry name" value="Col_cuticle_N"/>
</dbReference>
<protein>
    <recommendedName>
        <fullName evidence="3">Nematode cuticle collagen N-terminal domain-containing protein</fullName>
    </recommendedName>
</protein>
<dbReference type="Proteomes" id="UP001328107">
    <property type="component" value="Unassembled WGS sequence"/>
</dbReference>